<dbReference type="SUPFAM" id="SSF51197">
    <property type="entry name" value="Clavaminate synthase-like"/>
    <property type="match status" value="1"/>
</dbReference>
<dbReference type="InterPro" id="IPR003819">
    <property type="entry name" value="TauD/TfdA-like"/>
</dbReference>
<name>A0A856MMQ8_9CYAN</name>
<evidence type="ECO:0000256" key="3">
    <source>
        <dbReference type="ARBA" id="ARBA00023194"/>
    </source>
</evidence>
<dbReference type="Gene3D" id="3.60.130.10">
    <property type="entry name" value="Clavaminate synthase-like"/>
    <property type="match status" value="1"/>
</dbReference>
<keyword evidence="6" id="KW-1185">Reference proteome</keyword>
<evidence type="ECO:0000256" key="1">
    <source>
        <dbReference type="ARBA" id="ARBA00001954"/>
    </source>
</evidence>
<dbReference type="InterPro" id="IPR042098">
    <property type="entry name" value="TauD-like_sf"/>
</dbReference>
<dbReference type="PANTHER" id="PTHR10696:SF56">
    <property type="entry name" value="TAUD_TFDA-LIKE DOMAIN-CONTAINING PROTEIN"/>
    <property type="match status" value="1"/>
</dbReference>
<dbReference type="RefSeq" id="WP_169263549.1">
    <property type="nucleotide sequence ID" value="NZ_CAWOXK010000001.1"/>
</dbReference>
<feature type="domain" description="TauD/TfdA-like" evidence="4">
    <location>
        <begin position="50"/>
        <end position="337"/>
    </location>
</feature>
<evidence type="ECO:0000259" key="4">
    <source>
        <dbReference type="Pfam" id="PF02668"/>
    </source>
</evidence>
<keyword evidence="5" id="KW-0223">Dioxygenase</keyword>
<organism evidence="5 6">
    <name type="scientific">Brasilonema sennae CENA114</name>
    <dbReference type="NCBI Taxonomy" id="415709"/>
    <lineage>
        <taxon>Bacteria</taxon>
        <taxon>Bacillati</taxon>
        <taxon>Cyanobacteriota</taxon>
        <taxon>Cyanophyceae</taxon>
        <taxon>Nostocales</taxon>
        <taxon>Scytonemataceae</taxon>
        <taxon>Brasilonema</taxon>
        <taxon>Bromeliae group (in: Brasilonema)</taxon>
    </lineage>
</organism>
<dbReference type="Pfam" id="PF02668">
    <property type="entry name" value="TauD"/>
    <property type="match status" value="1"/>
</dbReference>
<dbReference type="GO" id="GO:0017000">
    <property type="term" value="P:antibiotic biosynthetic process"/>
    <property type="evidence" value="ECO:0007669"/>
    <property type="project" value="UniProtKB-KW"/>
</dbReference>
<dbReference type="EMBL" id="CP030118">
    <property type="protein sequence ID" value="QDL10801.1"/>
    <property type="molecule type" value="Genomic_DNA"/>
</dbReference>
<accession>A0A856MMQ8</accession>
<gene>
    <name evidence="5" type="ORF">DP114_25420</name>
</gene>
<comment type="cofactor">
    <cofactor evidence="1">
        <name>Fe(2+)</name>
        <dbReference type="ChEBI" id="CHEBI:29033"/>
    </cofactor>
</comment>
<evidence type="ECO:0000256" key="2">
    <source>
        <dbReference type="ARBA" id="ARBA00023002"/>
    </source>
</evidence>
<evidence type="ECO:0000313" key="5">
    <source>
        <dbReference type="EMBL" id="QDL10801.1"/>
    </source>
</evidence>
<dbReference type="InterPro" id="IPR050411">
    <property type="entry name" value="AlphaKG_dependent_hydroxylases"/>
</dbReference>
<protein>
    <submittedName>
        <fullName evidence="5">TauD/TfdA family dioxygenase</fullName>
    </submittedName>
</protein>
<dbReference type="PANTHER" id="PTHR10696">
    <property type="entry name" value="GAMMA-BUTYROBETAINE HYDROXYLASE-RELATED"/>
    <property type="match status" value="1"/>
</dbReference>
<dbReference type="AlphaFoldDB" id="A0A856MMQ8"/>
<dbReference type="GO" id="GO:0051213">
    <property type="term" value="F:dioxygenase activity"/>
    <property type="evidence" value="ECO:0007669"/>
    <property type="project" value="UniProtKB-KW"/>
</dbReference>
<proteinExistence type="predicted"/>
<keyword evidence="2" id="KW-0560">Oxidoreductase</keyword>
<keyword evidence="3" id="KW-0045">Antibiotic biosynthesis</keyword>
<dbReference type="Proteomes" id="UP000503129">
    <property type="component" value="Chromosome"/>
</dbReference>
<reference evidence="5 6" key="1">
    <citation type="submission" date="2018-06" db="EMBL/GenBank/DDBJ databases">
        <title>Comparative genomics of Brasilonema spp. strains.</title>
        <authorList>
            <person name="Alvarenga D.O."/>
            <person name="Fiore M.F."/>
            <person name="Varani A.M."/>
        </authorList>
    </citation>
    <scope>NUCLEOTIDE SEQUENCE [LARGE SCALE GENOMIC DNA]</scope>
    <source>
        <strain evidence="5 6">CENA114</strain>
    </source>
</reference>
<evidence type="ECO:0000313" key="6">
    <source>
        <dbReference type="Proteomes" id="UP000503129"/>
    </source>
</evidence>
<dbReference type="KEGG" id="bsen:DP114_25420"/>
<sequence>MKIPDYPKISLNQIRSKRRQGVNLSDAKLIKARPLSLEKSLPLLLQPIVEGINLVTWAASNQELIAKNLLKHGGILFRNFQVTDVVEFEKFIQTVSGDLLEYRDRSSPRSLIQGNIYTSTDYPANQTIFLHSENSYAATWPLKIFFYCVTPAIQGGETPIADTRKLYKRIDSKIRDRFIEKGVMYVRNFGDGFGLTWQTVFQTTNSAEVETFCHHNGIEFEWKEGNRLRTRQVRQAVATHPQTGEQVWFNHAAFFHVSTLEPTMRETLLAEFPESDLPHNTYYGDGSPIEAAVLDEIRGVYQQETVIFPWQAGDILMLDNMLASHGRMPFVGQRKVVVGMAEQLSSKDI</sequence>